<name>A0ABS2DSA7_9BURK</name>
<evidence type="ECO:0000259" key="2">
    <source>
        <dbReference type="Pfam" id="PF00535"/>
    </source>
</evidence>
<dbReference type="InterPro" id="IPR029044">
    <property type="entry name" value="Nucleotide-diphossugar_trans"/>
</dbReference>
<dbReference type="Gene3D" id="3.90.550.10">
    <property type="entry name" value="Spore Coat Polysaccharide Biosynthesis Protein SpsA, Chain A"/>
    <property type="match status" value="1"/>
</dbReference>
<dbReference type="SUPFAM" id="SSF53448">
    <property type="entry name" value="Nucleotide-diphospho-sugar transferases"/>
    <property type="match status" value="1"/>
</dbReference>
<feature type="domain" description="Glycosyltransferase 2-like" evidence="2">
    <location>
        <begin position="9"/>
        <end position="123"/>
    </location>
</feature>
<feature type="compositionally biased region" description="Low complexity" evidence="1">
    <location>
        <begin position="298"/>
        <end position="310"/>
    </location>
</feature>
<dbReference type="PANTHER" id="PTHR10859">
    <property type="entry name" value="GLYCOSYL TRANSFERASE"/>
    <property type="match status" value="1"/>
</dbReference>
<evidence type="ECO:0000256" key="1">
    <source>
        <dbReference type="SAM" id="MobiDB-lite"/>
    </source>
</evidence>
<sequence>MKPGFRPVAIIPVYNQPQCLAEVVADVRKLSLPVYLVDDGSDETTRSLCDRLAEPGVRVIHRTVNGGKGAAVIDGFKVAGRAGYTHALQIDADGQHDRAALPKLLALGQKYPCTLICGYPVYDETVPKARLFGRKLTNFWAAVNSLSLSFEDAMCGLRLYPLDPVLGLVENAKIGRRMEFDPEILVRLLWAGVRIKNIPVRVTYPAEGVSHFNALTDNVRISLMHAKLCVLMLTRLPIILFSRICGRDPECKTVCPDAPLQAANDKTIKSSKAAKPAQLPPANGTRAASVRSAQTAGAQPKTAKVAKAPAPSAAAQAAALAQAQAEVRRTGISQAATEREALKAQKQSAALTSVRPNDSVAGSN</sequence>
<dbReference type="PANTHER" id="PTHR10859:SF91">
    <property type="entry name" value="DOLICHYL-PHOSPHATE BETA-GLUCOSYLTRANSFERASE"/>
    <property type="match status" value="1"/>
</dbReference>
<feature type="compositionally biased region" description="Polar residues" evidence="1">
    <location>
        <begin position="345"/>
        <end position="364"/>
    </location>
</feature>
<feature type="region of interest" description="Disordered" evidence="1">
    <location>
        <begin position="266"/>
        <end position="310"/>
    </location>
</feature>
<dbReference type="Pfam" id="PF00535">
    <property type="entry name" value="Glycos_transf_2"/>
    <property type="match status" value="1"/>
</dbReference>
<keyword evidence="4" id="KW-1185">Reference proteome</keyword>
<organism evidence="3 4">
    <name type="scientific">Sutterella massiliensis</name>
    <dbReference type="NCBI Taxonomy" id="1816689"/>
    <lineage>
        <taxon>Bacteria</taxon>
        <taxon>Pseudomonadati</taxon>
        <taxon>Pseudomonadota</taxon>
        <taxon>Betaproteobacteria</taxon>
        <taxon>Burkholderiales</taxon>
        <taxon>Sutterellaceae</taxon>
        <taxon>Sutterella</taxon>
    </lineage>
</organism>
<dbReference type="EMBL" id="JACJJC010000009">
    <property type="protein sequence ID" value="MBM6704234.1"/>
    <property type="molecule type" value="Genomic_DNA"/>
</dbReference>
<evidence type="ECO:0000313" key="4">
    <source>
        <dbReference type="Proteomes" id="UP000715095"/>
    </source>
</evidence>
<protein>
    <submittedName>
        <fullName evidence="3">Glycosyltransferase family 2 protein</fullName>
    </submittedName>
</protein>
<dbReference type="Proteomes" id="UP000715095">
    <property type="component" value="Unassembled WGS sequence"/>
</dbReference>
<comment type="caution">
    <text evidence="3">The sequence shown here is derived from an EMBL/GenBank/DDBJ whole genome shotgun (WGS) entry which is preliminary data.</text>
</comment>
<gene>
    <name evidence="3" type="ORF">H6A60_07025</name>
</gene>
<evidence type="ECO:0000313" key="3">
    <source>
        <dbReference type="EMBL" id="MBM6704234.1"/>
    </source>
</evidence>
<dbReference type="CDD" id="cd04179">
    <property type="entry name" value="DPM_DPG-synthase_like"/>
    <property type="match status" value="1"/>
</dbReference>
<feature type="region of interest" description="Disordered" evidence="1">
    <location>
        <begin position="339"/>
        <end position="364"/>
    </location>
</feature>
<reference evidence="3 4" key="1">
    <citation type="journal article" date="2021" name="Sci. Rep.">
        <title>The distribution of antibiotic resistance genes in chicken gut microbiota commensals.</title>
        <authorList>
            <person name="Juricova H."/>
            <person name="Matiasovicova J."/>
            <person name="Kubasova T."/>
            <person name="Cejkova D."/>
            <person name="Rychlik I."/>
        </authorList>
    </citation>
    <scope>NUCLEOTIDE SEQUENCE [LARGE SCALE GENOMIC DNA]</scope>
    <source>
        <strain evidence="3 4">An829</strain>
    </source>
</reference>
<proteinExistence type="predicted"/>
<accession>A0ABS2DSA7</accession>
<dbReference type="InterPro" id="IPR001173">
    <property type="entry name" value="Glyco_trans_2-like"/>
</dbReference>